<evidence type="ECO:0000313" key="1">
    <source>
        <dbReference type="EMBL" id="NMU84051.1"/>
    </source>
</evidence>
<dbReference type="Proteomes" id="UP000518904">
    <property type="component" value="Unassembled WGS sequence"/>
</dbReference>
<accession>A0A7Y0XCQ4</accession>
<protein>
    <submittedName>
        <fullName evidence="1">Oligoendopeptidase F</fullName>
    </submittedName>
</protein>
<evidence type="ECO:0000313" key="2">
    <source>
        <dbReference type="Proteomes" id="UP000518904"/>
    </source>
</evidence>
<dbReference type="Gene3D" id="1.10.1370.30">
    <property type="match status" value="1"/>
</dbReference>
<gene>
    <name evidence="1" type="ORF">HKB16_14285</name>
</gene>
<name>A0A7Y0XCQ4_VIBPH</name>
<dbReference type="AlphaFoldDB" id="A0A7Y0XCQ4"/>
<dbReference type="EMBL" id="JABCLB010001343">
    <property type="protein sequence ID" value="NMU84051.1"/>
    <property type="molecule type" value="Genomic_DNA"/>
</dbReference>
<feature type="non-terminal residue" evidence="1">
    <location>
        <position position="1"/>
    </location>
</feature>
<dbReference type="SUPFAM" id="SSF55486">
    <property type="entry name" value="Metalloproteases ('zincins'), catalytic domain"/>
    <property type="match status" value="1"/>
</dbReference>
<proteinExistence type="predicted"/>
<sequence>LNEMKPWNHLAAMPAFSGHAKVYSFAEAIEVIRAAFAQVDPEMATFVDMMVENGWIDAAPGDNKRLGAYCTKLAATRTPLVF</sequence>
<comment type="caution">
    <text evidence="1">The sequence shown here is derived from an EMBL/GenBank/DDBJ whole genome shotgun (WGS) entry which is preliminary data.</text>
</comment>
<reference evidence="1 2" key="1">
    <citation type="submission" date="2020-04" db="EMBL/GenBank/DDBJ databases">
        <title>Whole-genome sequencing of Vibrio spp. from China reveals different genetic environments of blaCTX-M-14 among diverse lineages.</title>
        <authorList>
            <person name="Zheng Z."/>
            <person name="Ye L."/>
            <person name="Chen S."/>
        </authorList>
    </citation>
    <scope>NUCLEOTIDE SEQUENCE [LARGE SCALE GENOMIC DNA]</scope>
    <source>
        <strain evidence="1 2">Vb0551</strain>
    </source>
</reference>
<organism evidence="1 2">
    <name type="scientific">Vibrio parahaemolyticus</name>
    <dbReference type="NCBI Taxonomy" id="670"/>
    <lineage>
        <taxon>Bacteria</taxon>
        <taxon>Pseudomonadati</taxon>
        <taxon>Pseudomonadota</taxon>
        <taxon>Gammaproteobacteria</taxon>
        <taxon>Vibrionales</taxon>
        <taxon>Vibrionaceae</taxon>
        <taxon>Vibrio</taxon>
    </lineage>
</organism>
<feature type="non-terminal residue" evidence="1">
    <location>
        <position position="82"/>
    </location>
</feature>